<dbReference type="InterPro" id="IPR009003">
    <property type="entry name" value="Peptidase_S1_PA"/>
</dbReference>
<evidence type="ECO:0000256" key="6">
    <source>
        <dbReference type="ARBA" id="ARBA00022825"/>
    </source>
</evidence>
<dbReference type="FunFam" id="2.40.10.10:FF:000068">
    <property type="entry name" value="transmembrane protease serine 2"/>
    <property type="match status" value="1"/>
</dbReference>
<comment type="subcellular location">
    <subcellularLocation>
        <location evidence="1">Secreted</location>
        <location evidence="1">Extracellular space</location>
    </subcellularLocation>
</comment>
<evidence type="ECO:0000259" key="11">
    <source>
        <dbReference type="PROSITE" id="PS50240"/>
    </source>
</evidence>
<keyword evidence="4 9" id="KW-0645">Protease</keyword>
<evidence type="ECO:0000256" key="1">
    <source>
        <dbReference type="ARBA" id="ARBA00004239"/>
    </source>
</evidence>
<feature type="signal peptide" evidence="10">
    <location>
        <begin position="1"/>
        <end position="17"/>
    </location>
</feature>
<dbReference type="PROSITE" id="PS00134">
    <property type="entry name" value="TRYPSIN_HIS"/>
    <property type="match status" value="1"/>
</dbReference>
<gene>
    <name evidence="13" type="primary">LOC112462825</name>
</gene>
<keyword evidence="3" id="KW-0964">Secreted</keyword>
<keyword evidence="10" id="KW-0732">Signal</keyword>
<dbReference type="FunFam" id="2.40.10.10:FF:000047">
    <property type="entry name" value="Trypsin eta"/>
    <property type="match status" value="1"/>
</dbReference>
<name>A0A6J1QVF9_9HYME</name>
<evidence type="ECO:0000256" key="2">
    <source>
        <dbReference type="ARBA" id="ARBA00007664"/>
    </source>
</evidence>
<dbReference type="InterPro" id="IPR018114">
    <property type="entry name" value="TRYPSIN_HIS"/>
</dbReference>
<dbReference type="PANTHER" id="PTHR24276">
    <property type="entry name" value="POLYSERASE-RELATED"/>
    <property type="match status" value="1"/>
</dbReference>
<evidence type="ECO:0000313" key="12">
    <source>
        <dbReference type="Proteomes" id="UP000504618"/>
    </source>
</evidence>
<feature type="domain" description="Peptidase S1" evidence="11">
    <location>
        <begin position="23"/>
        <end position="151"/>
    </location>
</feature>
<dbReference type="PRINTS" id="PR00722">
    <property type="entry name" value="CHYMOTRYPSIN"/>
</dbReference>
<dbReference type="Pfam" id="PF00089">
    <property type="entry name" value="Trypsin"/>
    <property type="match status" value="2"/>
</dbReference>
<dbReference type="Gene3D" id="2.40.10.10">
    <property type="entry name" value="Trypsin-like serine proteases"/>
    <property type="match status" value="3"/>
</dbReference>
<dbReference type="EC" id="3.4.21.1" evidence="8"/>
<dbReference type="PROSITE" id="PS50240">
    <property type="entry name" value="TRYPSIN_DOM"/>
    <property type="match status" value="2"/>
</dbReference>
<dbReference type="InterPro" id="IPR050430">
    <property type="entry name" value="Peptidase_S1"/>
</dbReference>
<proteinExistence type="inferred from homology"/>
<reference evidence="13" key="1">
    <citation type="submission" date="2025-08" db="UniProtKB">
        <authorList>
            <consortium name="RefSeq"/>
        </authorList>
    </citation>
    <scope>IDENTIFICATION</scope>
    <source>
        <tissue evidence="13">Whole body</tissue>
    </source>
</reference>
<dbReference type="CDD" id="cd00190">
    <property type="entry name" value="Tryp_SPc"/>
    <property type="match status" value="1"/>
</dbReference>
<dbReference type="Proteomes" id="UP000504618">
    <property type="component" value="Unplaced"/>
</dbReference>
<comment type="similarity">
    <text evidence="2">Belongs to the peptidase S1 family.</text>
</comment>
<evidence type="ECO:0000256" key="9">
    <source>
        <dbReference type="RuleBase" id="RU363034"/>
    </source>
</evidence>
<dbReference type="InterPro" id="IPR001254">
    <property type="entry name" value="Trypsin_dom"/>
</dbReference>
<dbReference type="PROSITE" id="PS00135">
    <property type="entry name" value="TRYPSIN_SER"/>
    <property type="match status" value="1"/>
</dbReference>
<dbReference type="InterPro" id="IPR043504">
    <property type="entry name" value="Peptidase_S1_PA_chymotrypsin"/>
</dbReference>
<evidence type="ECO:0000256" key="5">
    <source>
        <dbReference type="ARBA" id="ARBA00022801"/>
    </source>
</evidence>
<dbReference type="PANTHER" id="PTHR24276:SF96">
    <property type="entry name" value="PEPTIDASE S1 DOMAIN-CONTAINING PROTEIN"/>
    <property type="match status" value="1"/>
</dbReference>
<feature type="domain" description="Peptidase S1" evidence="11">
    <location>
        <begin position="216"/>
        <end position="437"/>
    </location>
</feature>
<dbReference type="GO" id="GO:0004252">
    <property type="term" value="F:serine-type endopeptidase activity"/>
    <property type="evidence" value="ECO:0007669"/>
    <property type="project" value="UniProtKB-EC"/>
</dbReference>
<dbReference type="RefSeq" id="XP_024884640.1">
    <property type="nucleotide sequence ID" value="XM_025028872.1"/>
</dbReference>
<sequence>MYTAITFFLIALATVHGLPASHIIGGADAPLGKYPHHVALKYQGRFRCGGSIINKRYILTAAHCVNDITNAKQVMVHAGTIYLNETGDAYQAESVTWHPGFDDYKLNHDVGLVRLNRDIVYTNVAKPIPLAQNDIAVADLPCAVSGWGRTSVSSESVTTRDLYLYFNYFRNVYKCIYSLPSIQPQATNLQLNMRALACLVFIALAFATQGAPSPRIVGGKDAPIGKFPYQISLKYGGSHRCGGSILDNYNILTAAHCVAGLENQVNLLKVHAGTNFLNVSGAVYDVASVSVNKDYDDYLLINDVGLIHLKTPIKYNTLVQPIKLSTNDSNVEGKPCTLSGWGTTRVGGNTPNNLQEIELVVYPQKECARVQQRVKNTHICTLTKSGEGACHGDSGGPLVANGVQIGIVSFGNPCALGYPDVYTRVSSFVSWINANLKN</sequence>
<feature type="chain" id="PRO_5026737029" description="chymotrypsin" evidence="10">
    <location>
        <begin position="18"/>
        <end position="438"/>
    </location>
</feature>
<dbReference type="InterPro" id="IPR001314">
    <property type="entry name" value="Peptidase_S1A"/>
</dbReference>
<dbReference type="GO" id="GO:0005576">
    <property type="term" value="C:extracellular region"/>
    <property type="evidence" value="ECO:0007669"/>
    <property type="project" value="UniProtKB-SubCell"/>
</dbReference>
<accession>A0A6J1QVF9</accession>
<keyword evidence="6 9" id="KW-0720">Serine protease</keyword>
<protein>
    <recommendedName>
        <fullName evidence="8">chymotrypsin</fullName>
        <ecNumber evidence="8">3.4.21.1</ecNumber>
    </recommendedName>
</protein>
<dbReference type="GeneID" id="112462825"/>
<dbReference type="OrthoDB" id="60866at2759"/>
<evidence type="ECO:0000313" key="13">
    <source>
        <dbReference type="RefSeq" id="XP_024884640.1"/>
    </source>
</evidence>
<evidence type="ECO:0000256" key="7">
    <source>
        <dbReference type="ARBA" id="ARBA00023157"/>
    </source>
</evidence>
<evidence type="ECO:0000256" key="3">
    <source>
        <dbReference type="ARBA" id="ARBA00022525"/>
    </source>
</evidence>
<organism evidence="12 13">
    <name type="scientific">Temnothorax curvispinosus</name>
    <dbReference type="NCBI Taxonomy" id="300111"/>
    <lineage>
        <taxon>Eukaryota</taxon>
        <taxon>Metazoa</taxon>
        <taxon>Ecdysozoa</taxon>
        <taxon>Arthropoda</taxon>
        <taxon>Hexapoda</taxon>
        <taxon>Insecta</taxon>
        <taxon>Pterygota</taxon>
        <taxon>Neoptera</taxon>
        <taxon>Endopterygota</taxon>
        <taxon>Hymenoptera</taxon>
        <taxon>Apocrita</taxon>
        <taxon>Aculeata</taxon>
        <taxon>Formicoidea</taxon>
        <taxon>Formicidae</taxon>
        <taxon>Myrmicinae</taxon>
        <taxon>Temnothorax</taxon>
    </lineage>
</organism>
<dbReference type="GO" id="GO:0016485">
    <property type="term" value="P:protein processing"/>
    <property type="evidence" value="ECO:0007669"/>
    <property type="project" value="UniProtKB-ARBA"/>
</dbReference>
<keyword evidence="7" id="KW-1015">Disulfide bond</keyword>
<dbReference type="AlphaFoldDB" id="A0A6J1QVF9"/>
<dbReference type="InterPro" id="IPR033116">
    <property type="entry name" value="TRYPSIN_SER"/>
</dbReference>
<evidence type="ECO:0000256" key="8">
    <source>
        <dbReference type="ARBA" id="ARBA00044036"/>
    </source>
</evidence>
<dbReference type="SUPFAM" id="SSF50494">
    <property type="entry name" value="Trypsin-like serine proteases"/>
    <property type="match status" value="2"/>
</dbReference>
<evidence type="ECO:0000256" key="4">
    <source>
        <dbReference type="ARBA" id="ARBA00022670"/>
    </source>
</evidence>
<keyword evidence="12" id="KW-1185">Reference proteome</keyword>
<keyword evidence="5 9" id="KW-0378">Hydrolase</keyword>
<evidence type="ECO:0000256" key="10">
    <source>
        <dbReference type="SAM" id="SignalP"/>
    </source>
</evidence>
<dbReference type="SMART" id="SM00020">
    <property type="entry name" value="Tryp_SPc"/>
    <property type="match status" value="2"/>
</dbReference>